<sequence>MTSQPLARITPVQRPVAAPLQRRHKAAIIVRFLLSEGADIPLTDLPEDLQQSLTQAMGQLRYIDRDTLSDVLGEFASELEQIGLAFPDGLAGALETLDGKLSPETAARLRREAGVRQKGDAWARLSALDADVLMGFFERESLEVSAVLLSKLPTDKAAGILARMPGDQARRVAFAVSRTEQVTPEAVYRIGVSLATQIDQAPPKEFAKPPAKRLGEILDVSTANTRDSVLTGIEEDDAEFARALRGVILTFADLQYRLKPIDAPAVVRTIGDDDMALIISGATEENDISSWKFMLSNMSKRLSDQLRSQARERTTPDTEEVETAMARVVKVIRRMQAENGLELLPIPDVKE</sequence>
<keyword evidence="9" id="KW-0975">Bacterial flagellum</keyword>
<dbReference type="GO" id="GO:0071973">
    <property type="term" value="P:bacterial-type flagellum-dependent cell motility"/>
    <property type="evidence" value="ECO:0007669"/>
    <property type="project" value="InterPro"/>
</dbReference>
<feature type="domain" description="Flagellar motor switch protein FliG C-terminal" evidence="11">
    <location>
        <begin position="232"/>
        <end position="342"/>
    </location>
</feature>
<evidence type="ECO:0000259" key="13">
    <source>
        <dbReference type="Pfam" id="PF14842"/>
    </source>
</evidence>
<dbReference type="GO" id="GO:0003774">
    <property type="term" value="F:cytoskeletal motor activity"/>
    <property type="evidence" value="ECO:0007669"/>
    <property type="project" value="InterPro"/>
</dbReference>
<evidence type="ECO:0000256" key="6">
    <source>
        <dbReference type="ARBA" id="ARBA00022500"/>
    </source>
</evidence>
<keyword evidence="15" id="KW-1185">Reference proteome</keyword>
<dbReference type="GO" id="GO:0006935">
    <property type="term" value="P:chemotaxis"/>
    <property type="evidence" value="ECO:0007669"/>
    <property type="project" value="UniProtKB-KW"/>
</dbReference>
<dbReference type="Pfam" id="PF14842">
    <property type="entry name" value="FliG_N"/>
    <property type="match status" value="1"/>
</dbReference>
<dbReference type="PANTHER" id="PTHR30534:SF0">
    <property type="entry name" value="FLAGELLAR MOTOR SWITCH PROTEIN FLIG"/>
    <property type="match status" value="1"/>
</dbReference>
<dbReference type="InterPro" id="IPR000090">
    <property type="entry name" value="Flg_Motor_Flig"/>
</dbReference>
<protein>
    <recommendedName>
        <fullName evidence="4">Flagellar motor switch protein FliG</fullName>
    </recommendedName>
</protein>
<dbReference type="InterPro" id="IPR032779">
    <property type="entry name" value="FliG_M"/>
</dbReference>
<evidence type="ECO:0000313" key="15">
    <source>
        <dbReference type="Proteomes" id="UP000184085"/>
    </source>
</evidence>
<evidence type="ECO:0000256" key="4">
    <source>
        <dbReference type="ARBA" id="ARBA00021870"/>
    </source>
</evidence>
<evidence type="ECO:0000256" key="2">
    <source>
        <dbReference type="ARBA" id="ARBA00004413"/>
    </source>
</evidence>
<evidence type="ECO:0000256" key="10">
    <source>
        <dbReference type="ARBA" id="ARBA00025598"/>
    </source>
</evidence>
<dbReference type="PRINTS" id="PR00954">
    <property type="entry name" value="FLGMOTORFLIG"/>
</dbReference>
<keyword evidence="6" id="KW-0145">Chemotaxis</keyword>
<comment type="similarity">
    <text evidence="3">Belongs to the FliG family.</text>
</comment>
<dbReference type="Proteomes" id="UP000184085">
    <property type="component" value="Unassembled WGS sequence"/>
</dbReference>
<dbReference type="PANTHER" id="PTHR30534">
    <property type="entry name" value="FLAGELLAR MOTOR SWITCH PROTEIN FLIG"/>
    <property type="match status" value="1"/>
</dbReference>
<reference evidence="15" key="1">
    <citation type="submission" date="2016-09" db="EMBL/GenBank/DDBJ databases">
        <authorList>
            <person name="Wibberg D."/>
        </authorList>
    </citation>
    <scope>NUCLEOTIDE SEQUENCE [LARGE SCALE GENOMIC DNA]</scope>
</reference>
<evidence type="ECO:0000256" key="5">
    <source>
        <dbReference type="ARBA" id="ARBA00022475"/>
    </source>
</evidence>
<evidence type="ECO:0000259" key="11">
    <source>
        <dbReference type="Pfam" id="PF01706"/>
    </source>
</evidence>
<keyword evidence="8" id="KW-0472">Membrane</keyword>
<keyword evidence="14" id="KW-0969">Cilium</keyword>
<dbReference type="GO" id="GO:0005886">
    <property type="term" value="C:plasma membrane"/>
    <property type="evidence" value="ECO:0007669"/>
    <property type="project" value="UniProtKB-SubCell"/>
</dbReference>
<dbReference type="InterPro" id="IPR023087">
    <property type="entry name" value="Flg_Motor_Flig_C"/>
</dbReference>
<evidence type="ECO:0000256" key="8">
    <source>
        <dbReference type="ARBA" id="ARBA00023136"/>
    </source>
</evidence>
<comment type="function">
    <text evidence="10">FliG is one of three proteins (FliG, FliN, FliM) that forms the rotor-mounted switch complex (C ring), located at the base of the basal body. This complex interacts with the CheY and CheZ chemotaxis proteins, in addition to contacting components of the motor that determine the direction of flagellar rotation.</text>
</comment>
<gene>
    <name evidence="14" type="primary">fliG</name>
    <name evidence="14" type="ORF">KARMA_2180</name>
</gene>
<dbReference type="SUPFAM" id="SSF48029">
    <property type="entry name" value="FliG"/>
    <property type="match status" value="2"/>
</dbReference>
<dbReference type="InterPro" id="IPR028263">
    <property type="entry name" value="FliG_N"/>
</dbReference>
<keyword evidence="14" id="KW-0282">Flagellum</keyword>
<keyword evidence="7" id="KW-0283">Flagellar rotation</keyword>
<evidence type="ECO:0000259" key="12">
    <source>
        <dbReference type="Pfam" id="PF14841"/>
    </source>
</evidence>
<dbReference type="EMBL" id="FMJB01000050">
    <property type="protein sequence ID" value="SCM67972.1"/>
    <property type="molecule type" value="Genomic_DNA"/>
</dbReference>
<proteinExistence type="inferred from homology"/>
<evidence type="ECO:0000256" key="9">
    <source>
        <dbReference type="ARBA" id="ARBA00023143"/>
    </source>
</evidence>
<dbReference type="InterPro" id="IPR011002">
    <property type="entry name" value="FliG_a-hlx"/>
</dbReference>
<evidence type="ECO:0000256" key="1">
    <source>
        <dbReference type="ARBA" id="ARBA00004117"/>
    </source>
</evidence>
<comment type="subcellular location">
    <subcellularLocation>
        <location evidence="1">Bacterial flagellum basal body</location>
    </subcellularLocation>
    <subcellularLocation>
        <location evidence="2">Cell membrane</location>
        <topology evidence="2">Peripheral membrane protein</topology>
        <orientation evidence="2">Cytoplasmic side</orientation>
    </subcellularLocation>
</comment>
<dbReference type="Pfam" id="PF14841">
    <property type="entry name" value="FliG_M"/>
    <property type="match status" value="1"/>
</dbReference>
<keyword evidence="5" id="KW-1003">Cell membrane</keyword>
<evidence type="ECO:0000256" key="3">
    <source>
        <dbReference type="ARBA" id="ARBA00010299"/>
    </source>
</evidence>
<accession>A0A1M4MZE3</accession>
<dbReference type="Pfam" id="PF01706">
    <property type="entry name" value="FliG_C"/>
    <property type="match status" value="1"/>
</dbReference>
<feature type="domain" description="Flagellar motor switch protein FliG N-terminal" evidence="13">
    <location>
        <begin position="20"/>
        <end position="120"/>
    </location>
</feature>
<name>A0A1M4MZE3_9RHOB</name>
<dbReference type="AlphaFoldDB" id="A0A1M4MZE3"/>
<dbReference type="GO" id="GO:0009425">
    <property type="term" value="C:bacterial-type flagellum basal body"/>
    <property type="evidence" value="ECO:0007669"/>
    <property type="project" value="UniProtKB-SubCell"/>
</dbReference>
<organism evidence="14 15">
    <name type="scientific">Donghicola eburneus</name>
    <dbReference type="NCBI Taxonomy" id="393278"/>
    <lineage>
        <taxon>Bacteria</taxon>
        <taxon>Pseudomonadati</taxon>
        <taxon>Pseudomonadota</taxon>
        <taxon>Alphaproteobacteria</taxon>
        <taxon>Rhodobacterales</taxon>
        <taxon>Roseobacteraceae</taxon>
        <taxon>Donghicola</taxon>
    </lineage>
</organism>
<feature type="domain" description="Flagellar motor switch protein FliG middle" evidence="12">
    <location>
        <begin position="131"/>
        <end position="201"/>
    </location>
</feature>
<evidence type="ECO:0000256" key="7">
    <source>
        <dbReference type="ARBA" id="ARBA00022779"/>
    </source>
</evidence>
<dbReference type="Gene3D" id="1.10.220.30">
    <property type="match status" value="3"/>
</dbReference>
<dbReference type="RefSeq" id="WP_072706606.1">
    <property type="nucleotide sequence ID" value="NZ_FMJB01000050.1"/>
</dbReference>
<keyword evidence="14" id="KW-0966">Cell projection</keyword>
<evidence type="ECO:0000313" key="14">
    <source>
        <dbReference type="EMBL" id="SCM67972.1"/>
    </source>
</evidence>